<reference evidence="9" key="1">
    <citation type="submission" date="2021-04" db="EMBL/GenBank/DDBJ databases">
        <title>Genome based classification of Actinospica acidithermotolerans sp. nov., an actinobacterium isolated from an Indonesian hot spring.</title>
        <authorList>
            <person name="Kusuma A.B."/>
            <person name="Putra K.E."/>
            <person name="Nafisah S."/>
            <person name="Loh J."/>
            <person name="Nouioui I."/>
            <person name="Goodfellow M."/>
        </authorList>
    </citation>
    <scope>NUCLEOTIDE SEQUENCE</scope>
    <source>
        <strain evidence="9">CSCA 57</strain>
    </source>
</reference>
<evidence type="ECO:0000256" key="1">
    <source>
        <dbReference type="ARBA" id="ARBA00004651"/>
    </source>
</evidence>
<evidence type="ECO:0000256" key="5">
    <source>
        <dbReference type="ARBA" id="ARBA00022989"/>
    </source>
</evidence>
<dbReference type="SUPFAM" id="SSF161098">
    <property type="entry name" value="MetI-like"/>
    <property type="match status" value="1"/>
</dbReference>
<protein>
    <submittedName>
        <fullName evidence="9">Carbohydrate ABC transporter permease</fullName>
    </submittedName>
</protein>
<feature type="transmembrane region" description="Helical" evidence="7">
    <location>
        <begin position="257"/>
        <end position="276"/>
    </location>
</feature>
<dbReference type="RefSeq" id="WP_212532160.1">
    <property type="nucleotide sequence ID" value="NZ_JAGSOG010000223.1"/>
</dbReference>
<sequence>MTPRAKTPRNSGQRGGHVLRRMRASTVYLLLSIGALVSIAPYLMTLNAAFKPQSTLLSTQAWTPAVPATWSNFTALWSQYDMSGFIVHTAVVAGTITLGQLVFTTFAAYAFARLDFPGREPLFWGFIAMMMVPQIVTLIPLFLIMSHLNLIDTYRALILPYVFGTPYGIFLVRQYFQTIPADLEAAARIDGAGTWTILRRIMIPLSKPILATLATITFVNTWNSLLWPLMATSSERDEVVTVGIAALQGQFASELHILLPAAAVALLPLVAIFLLFQRHIVRSIALTGLK</sequence>
<dbReference type="AlphaFoldDB" id="A0A941EWG9"/>
<organism evidence="9 10">
    <name type="scientific">Actinospica durhamensis</name>
    <dbReference type="NCBI Taxonomy" id="1508375"/>
    <lineage>
        <taxon>Bacteria</taxon>
        <taxon>Bacillati</taxon>
        <taxon>Actinomycetota</taxon>
        <taxon>Actinomycetes</taxon>
        <taxon>Catenulisporales</taxon>
        <taxon>Actinospicaceae</taxon>
        <taxon>Actinospica</taxon>
    </lineage>
</organism>
<accession>A0A941EWG9</accession>
<evidence type="ECO:0000313" key="10">
    <source>
        <dbReference type="Proteomes" id="UP000675781"/>
    </source>
</evidence>
<evidence type="ECO:0000256" key="6">
    <source>
        <dbReference type="ARBA" id="ARBA00023136"/>
    </source>
</evidence>
<feature type="transmembrane region" description="Helical" evidence="7">
    <location>
        <begin position="85"/>
        <end position="111"/>
    </location>
</feature>
<keyword evidence="10" id="KW-1185">Reference proteome</keyword>
<proteinExistence type="inferred from homology"/>
<evidence type="ECO:0000256" key="4">
    <source>
        <dbReference type="ARBA" id="ARBA00022692"/>
    </source>
</evidence>
<dbReference type="Pfam" id="PF00528">
    <property type="entry name" value="BPD_transp_1"/>
    <property type="match status" value="1"/>
</dbReference>
<evidence type="ECO:0000256" key="3">
    <source>
        <dbReference type="ARBA" id="ARBA00022475"/>
    </source>
</evidence>
<keyword evidence="5 7" id="KW-1133">Transmembrane helix</keyword>
<dbReference type="GO" id="GO:0055085">
    <property type="term" value="P:transmembrane transport"/>
    <property type="evidence" value="ECO:0007669"/>
    <property type="project" value="InterPro"/>
</dbReference>
<dbReference type="PANTHER" id="PTHR43744">
    <property type="entry name" value="ABC TRANSPORTER PERMEASE PROTEIN MG189-RELATED-RELATED"/>
    <property type="match status" value="1"/>
</dbReference>
<dbReference type="PROSITE" id="PS50928">
    <property type="entry name" value="ABC_TM1"/>
    <property type="match status" value="1"/>
</dbReference>
<keyword evidence="2 7" id="KW-0813">Transport</keyword>
<dbReference type="Gene3D" id="1.10.3720.10">
    <property type="entry name" value="MetI-like"/>
    <property type="match status" value="1"/>
</dbReference>
<keyword evidence="6 7" id="KW-0472">Membrane</keyword>
<dbReference type="InterPro" id="IPR035906">
    <property type="entry name" value="MetI-like_sf"/>
</dbReference>
<dbReference type="InterPro" id="IPR000515">
    <property type="entry name" value="MetI-like"/>
</dbReference>
<keyword evidence="3" id="KW-1003">Cell membrane</keyword>
<evidence type="ECO:0000259" key="8">
    <source>
        <dbReference type="PROSITE" id="PS50928"/>
    </source>
</evidence>
<dbReference type="EMBL" id="JAGSOG010000223">
    <property type="protein sequence ID" value="MBR7837693.1"/>
    <property type="molecule type" value="Genomic_DNA"/>
</dbReference>
<evidence type="ECO:0000256" key="7">
    <source>
        <dbReference type="RuleBase" id="RU363032"/>
    </source>
</evidence>
<dbReference type="GO" id="GO:0005886">
    <property type="term" value="C:plasma membrane"/>
    <property type="evidence" value="ECO:0007669"/>
    <property type="project" value="UniProtKB-SubCell"/>
</dbReference>
<feature type="transmembrane region" description="Helical" evidence="7">
    <location>
        <begin position="154"/>
        <end position="172"/>
    </location>
</feature>
<comment type="caution">
    <text evidence="9">The sequence shown here is derived from an EMBL/GenBank/DDBJ whole genome shotgun (WGS) entry which is preliminary data.</text>
</comment>
<feature type="transmembrane region" description="Helical" evidence="7">
    <location>
        <begin position="123"/>
        <end position="148"/>
    </location>
</feature>
<feature type="domain" description="ABC transmembrane type-1" evidence="8">
    <location>
        <begin position="86"/>
        <end position="276"/>
    </location>
</feature>
<feature type="transmembrane region" description="Helical" evidence="7">
    <location>
        <begin position="27"/>
        <end position="50"/>
    </location>
</feature>
<keyword evidence="4 7" id="KW-0812">Transmembrane</keyword>
<dbReference type="CDD" id="cd06261">
    <property type="entry name" value="TM_PBP2"/>
    <property type="match status" value="1"/>
</dbReference>
<comment type="similarity">
    <text evidence="7">Belongs to the binding-protein-dependent transport system permease family.</text>
</comment>
<comment type="subcellular location">
    <subcellularLocation>
        <location evidence="1 7">Cell membrane</location>
        <topology evidence="1 7">Multi-pass membrane protein</topology>
    </subcellularLocation>
</comment>
<dbReference type="Proteomes" id="UP000675781">
    <property type="component" value="Unassembled WGS sequence"/>
</dbReference>
<name>A0A941EWG9_9ACTN</name>
<dbReference type="PANTHER" id="PTHR43744:SF12">
    <property type="entry name" value="ABC TRANSPORTER PERMEASE PROTEIN MG189-RELATED"/>
    <property type="match status" value="1"/>
</dbReference>
<gene>
    <name evidence="9" type="ORF">KDL01_30725</name>
</gene>
<evidence type="ECO:0000313" key="9">
    <source>
        <dbReference type="EMBL" id="MBR7837693.1"/>
    </source>
</evidence>
<evidence type="ECO:0000256" key="2">
    <source>
        <dbReference type="ARBA" id="ARBA00022448"/>
    </source>
</evidence>